<dbReference type="Gene3D" id="1.10.600.10">
    <property type="entry name" value="Farnesyl Diphosphate Synthase"/>
    <property type="match status" value="2"/>
</dbReference>
<keyword evidence="6" id="KW-0238">DNA-binding</keyword>
<evidence type="ECO:0000256" key="12">
    <source>
        <dbReference type="ARBA" id="ARBA00038363"/>
    </source>
</evidence>
<keyword evidence="3" id="KW-0479">Metal-binding</keyword>
<protein>
    <submittedName>
        <fullName evidence="15">Polyprenyl synthetase</fullName>
    </submittedName>
</protein>
<dbReference type="SUPFAM" id="SSF57701">
    <property type="entry name" value="Zn2/Cys6 DNA-binding domain"/>
    <property type="match status" value="1"/>
</dbReference>
<dbReference type="InterPro" id="IPR033749">
    <property type="entry name" value="Polyprenyl_synt_CS"/>
</dbReference>
<dbReference type="Pfam" id="PF00348">
    <property type="entry name" value="polyprenyl_synt"/>
    <property type="match status" value="1"/>
</dbReference>
<dbReference type="CDD" id="cd00685">
    <property type="entry name" value="Trans_IPPS_HT"/>
    <property type="match status" value="1"/>
</dbReference>
<evidence type="ECO:0000256" key="1">
    <source>
        <dbReference type="ARBA" id="ARBA00004721"/>
    </source>
</evidence>
<evidence type="ECO:0000256" key="11">
    <source>
        <dbReference type="ARBA" id="ARBA00023268"/>
    </source>
</evidence>
<dbReference type="CDD" id="cd00067">
    <property type="entry name" value="GAL4"/>
    <property type="match status" value="1"/>
</dbReference>
<keyword evidence="10" id="KW-0539">Nucleus</keyword>
<keyword evidence="9" id="KW-0456">Lyase</keyword>
<dbReference type="SFLD" id="SFLDS00005">
    <property type="entry name" value="Isoprenoid_Synthase_Type_I"/>
    <property type="match status" value="1"/>
</dbReference>
<evidence type="ECO:0000256" key="4">
    <source>
        <dbReference type="ARBA" id="ARBA00022842"/>
    </source>
</evidence>
<dbReference type="GO" id="GO:0046165">
    <property type="term" value="P:alcohol biosynthetic process"/>
    <property type="evidence" value="ECO:0007669"/>
    <property type="project" value="UniProtKB-ARBA"/>
</dbReference>
<dbReference type="InterPro" id="IPR008949">
    <property type="entry name" value="Isoprenoid_synthase_dom_sf"/>
</dbReference>
<keyword evidence="4" id="KW-0460">Magnesium</keyword>
<gene>
    <name evidence="15" type="ORF">OAory_01103170</name>
</gene>
<evidence type="ECO:0000256" key="9">
    <source>
        <dbReference type="ARBA" id="ARBA00023239"/>
    </source>
</evidence>
<evidence type="ECO:0000256" key="5">
    <source>
        <dbReference type="ARBA" id="ARBA00023015"/>
    </source>
</evidence>
<dbReference type="SUPFAM" id="SSF48576">
    <property type="entry name" value="Terpenoid synthases"/>
    <property type="match status" value="2"/>
</dbReference>
<dbReference type="EMBL" id="MKZY01000005">
    <property type="protein sequence ID" value="OOO09021.1"/>
    <property type="molecule type" value="Genomic_DNA"/>
</dbReference>
<comment type="pathway">
    <text evidence="1">Secondary metabolite biosynthesis; terpenoid biosynthesis.</text>
</comment>
<reference evidence="15 16" key="1">
    <citation type="submission" date="2016-10" db="EMBL/GenBank/DDBJ databases">
        <title>Genome sequencing of Aspergillus oryzae BCC7051.</title>
        <authorList>
            <person name="Thammarongtham C."/>
            <person name="Vorapreeda T."/>
            <person name="Nookaew I."/>
            <person name="Srisuk T."/>
            <person name="Land M."/>
            <person name="Jeennor S."/>
            <person name="Laoteng K."/>
        </authorList>
    </citation>
    <scope>NUCLEOTIDE SEQUENCE [LARGE SCALE GENOMIC DNA]</scope>
    <source>
        <strain evidence="15 16">BCC7051</strain>
    </source>
</reference>
<evidence type="ECO:0000313" key="16">
    <source>
        <dbReference type="Proteomes" id="UP000190312"/>
    </source>
</evidence>
<dbReference type="Pfam" id="PF19086">
    <property type="entry name" value="Terpene_syn_C_2"/>
    <property type="match status" value="1"/>
</dbReference>
<evidence type="ECO:0000256" key="8">
    <source>
        <dbReference type="ARBA" id="ARBA00023229"/>
    </source>
</evidence>
<keyword evidence="5" id="KW-0805">Transcription regulation</keyword>
<dbReference type="GO" id="GO:0008299">
    <property type="term" value="P:isoprenoid biosynthetic process"/>
    <property type="evidence" value="ECO:0007669"/>
    <property type="project" value="UniProtKB-KW"/>
</dbReference>
<name>A0A1S9DIY3_ASPOZ</name>
<comment type="caution">
    <text evidence="15">The sequence shown here is derived from an EMBL/GenBank/DDBJ whole genome shotgun (WGS) entry which is preliminary data.</text>
</comment>
<dbReference type="PANTHER" id="PTHR12001:SF72">
    <property type="entry name" value="THIJ_PFPI FAMILY PROTEIN (AFU_ORTHOLOGUE AFUA_3G01210)-RELATED"/>
    <property type="match status" value="1"/>
</dbReference>
<keyword evidence="7" id="KW-0804">Transcription</keyword>
<evidence type="ECO:0000256" key="10">
    <source>
        <dbReference type="ARBA" id="ARBA00023242"/>
    </source>
</evidence>
<dbReference type="GO" id="GO:0003677">
    <property type="term" value="F:DNA binding"/>
    <property type="evidence" value="ECO:0007669"/>
    <property type="project" value="UniProtKB-KW"/>
</dbReference>
<evidence type="ECO:0000313" key="15">
    <source>
        <dbReference type="EMBL" id="OOO09021.1"/>
    </source>
</evidence>
<dbReference type="InterPro" id="IPR000092">
    <property type="entry name" value="Polyprenyl_synt"/>
</dbReference>
<keyword evidence="2" id="KW-0808">Transferase</keyword>
<evidence type="ECO:0000256" key="14">
    <source>
        <dbReference type="SAM" id="MobiDB-lite"/>
    </source>
</evidence>
<evidence type="ECO:0000256" key="2">
    <source>
        <dbReference type="ARBA" id="ARBA00022679"/>
    </source>
</evidence>
<dbReference type="AlphaFoldDB" id="A0A1S9DIY3"/>
<dbReference type="InterPro" id="IPR036864">
    <property type="entry name" value="Zn2-C6_fun-type_DNA-bd_sf"/>
</dbReference>
<dbReference type="Proteomes" id="UP000190312">
    <property type="component" value="Unassembled WGS sequence"/>
</dbReference>
<dbReference type="PROSITE" id="PS00723">
    <property type="entry name" value="POLYPRENYL_SYNTHASE_1"/>
    <property type="match status" value="1"/>
</dbReference>
<dbReference type="VEuPathDB" id="FungiDB:AO090038000495"/>
<dbReference type="GO" id="GO:0000981">
    <property type="term" value="F:DNA-binding transcription factor activity, RNA polymerase II-specific"/>
    <property type="evidence" value="ECO:0007669"/>
    <property type="project" value="InterPro"/>
</dbReference>
<dbReference type="InterPro" id="IPR001138">
    <property type="entry name" value="Zn2Cys6_DnaBD"/>
</dbReference>
<comment type="similarity">
    <text evidence="13">In the N-terminal section; belongs to the terpene synthase family.</text>
</comment>
<proteinExistence type="inferred from homology"/>
<keyword evidence="11" id="KW-0511">Multifunctional enzyme</keyword>
<comment type="similarity">
    <text evidence="12">In the C-terminal section; belongs to the FPP/GGPP synthase family.</text>
</comment>
<dbReference type="GO" id="GO:0043386">
    <property type="term" value="P:mycotoxin biosynthetic process"/>
    <property type="evidence" value="ECO:0007669"/>
    <property type="project" value="UniProtKB-ARBA"/>
</dbReference>
<dbReference type="GO" id="GO:0008270">
    <property type="term" value="F:zinc ion binding"/>
    <property type="evidence" value="ECO:0007669"/>
    <property type="project" value="InterPro"/>
</dbReference>
<dbReference type="GO" id="GO:0009893">
    <property type="term" value="P:positive regulation of metabolic process"/>
    <property type="evidence" value="ECO:0007669"/>
    <property type="project" value="UniProtKB-ARBA"/>
</dbReference>
<accession>A0A1S9DIY3</accession>
<dbReference type="SMR" id="A0A1S9DIY3"/>
<dbReference type="PROSITE" id="PS00444">
    <property type="entry name" value="POLYPRENYL_SYNTHASE_2"/>
    <property type="match status" value="1"/>
</dbReference>
<dbReference type="GO" id="GO:0016829">
    <property type="term" value="F:lyase activity"/>
    <property type="evidence" value="ECO:0007669"/>
    <property type="project" value="UniProtKB-KW"/>
</dbReference>
<dbReference type="GO" id="GO:0004659">
    <property type="term" value="F:prenyltransferase activity"/>
    <property type="evidence" value="ECO:0007669"/>
    <property type="project" value="InterPro"/>
</dbReference>
<dbReference type="OrthoDB" id="6921389at2759"/>
<dbReference type="PANTHER" id="PTHR12001">
    <property type="entry name" value="GERANYLGERANYL PYROPHOSPHATE SYNTHASE"/>
    <property type="match status" value="1"/>
</dbReference>
<evidence type="ECO:0000256" key="6">
    <source>
        <dbReference type="ARBA" id="ARBA00023125"/>
    </source>
</evidence>
<sequence length="1139" mass="130256">MEQTISNFEDDTSYRVERGSPDIEGFCRHYALRRHKYEEKANLGSLQCRADWVKYIGPIERWGSWNPYEGHFGSVVLPLCKPDRLAIISYIFEYAFLYDNVVESSAKATLNTHADNIGLDETEYRTIRSVSGTKQIQSKMMLELLSIDPTCAEVVLDSWKTMIATTARHDKAKPFSNLEDYVNYRIIDTGAPFVDTLMRFGMGILLTEEEIETVTPIVKPCYAALGLANDYFSFDVEWKEFQERQSDEGAMTNAVWLFMQWNNVDVATAKKLVREVTNRYEEEYQRRVEEFIAGEGRNAAKLHTYLRALAYQIPGNIAWSLRCPRYHPELCDEAGRLLEDEMCSETATNVLGHPVEHERGSNTTGSEKSPVWTADDNSSKRSSVSSIDAIEEEAESPKPEQLGTEIRSLPSKGVREAFVDAMNVWLVLPNDVVNRVKSIAETLHNASLLLDDIEDSSPLRRGQPAAHTIFGQGQTINSANYLLIQAMHQVRQLDNQRCMDVFVEEMRNLFIGQSFDLYWTRQGECPSQDEYLEMISQKTGGLFRLLTRLMTEKASTQHNSTITLDSLVSLLGQYFQIRDDYKNLTEDYAIQKGFCEDLDEGKYSFPLVHALTTQPRNFQLRGILRESRNTGGMSLPLKQCVLEQLKQAGSMEYTHLILGKLMKDIMCEIGSLEQKTGCSNWVLRLLMTRLRCDLTQPFCNQCTKRNLDCPGYEKRWKFMHQTKGSIQKDQQRNTRSQLQPHTEAALVQARQSIDERVEPNLAAAALDLQQKEVFCTFLLTSFPAQFASCGKRVEVNWIDYARRPLLTAPQALVWAYRALATVFIGRKYHDMEKVTCSRHMYSRALNYLAGVIQHPKFATTEEALASGILLTMYEMVDGITGASWLTHTRGLATMIQMRGQDVHRSGFGLTLLKSCRAFLVADSLIRGEHCFLGEPQWRAFLSELADIESQSPKRSELGLIVDRAFIEIASCPGWLVETQKMIKIDNPNEKSRVLRELEFSHFRLNKLQKELQRALAHQRQAPVLTWQRFVGPIPWDFVDPFAQSSLYGMRLGMSLLSQLHTVLRSDLLRRYYLTKPWDNPETPGLPSPNPWSALNGNVQEWQVRFDPEYLRDSYQIHPSGNEDWMDRIAMSMGMLGIRA</sequence>
<dbReference type="eggNOG" id="KOG0777">
    <property type="taxonomic scope" value="Eukaryota"/>
</dbReference>
<evidence type="ECO:0000256" key="3">
    <source>
        <dbReference type="ARBA" id="ARBA00022723"/>
    </source>
</evidence>
<evidence type="ECO:0000256" key="7">
    <source>
        <dbReference type="ARBA" id="ARBA00023163"/>
    </source>
</evidence>
<feature type="region of interest" description="Disordered" evidence="14">
    <location>
        <begin position="349"/>
        <end position="404"/>
    </location>
</feature>
<organism evidence="15 16">
    <name type="scientific">Aspergillus oryzae</name>
    <name type="common">Yellow koji mold</name>
    <dbReference type="NCBI Taxonomy" id="5062"/>
    <lineage>
        <taxon>Eukaryota</taxon>
        <taxon>Fungi</taxon>
        <taxon>Dikarya</taxon>
        <taxon>Ascomycota</taxon>
        <taxon>Pezizomycotina</taxon>
        <taxon>Eurotiomycetes</taxon>
        <taxon>Eurotiomycetidae</taxon>
        <taxon>Eurotiales</taxon>
        <taxon>Aspergillaceae</taxon>
        <taxon>Aspergillus</taxon>
        <taxon>Aspergillus subgen. Circumdati</taxon>
    </lineage>
</organism>
<keyword evidence="8" id="KW-0414">Isoprene biosynthesis</keyword>
<evidence type="ECO:0000256" key="13">
    <source>
        <dbReference type="ARBA" id="ARBA00038372"/>
    </source>
</evidence>